<evidence type="ECO:0000256" key="2">
    <source>
        <dbReference type="SAM" id="Phobius"/>
    </source>
</evidence>
<organism evidence="3 4">
    <name type="scientific">Kitasatospora cinereorecta</name>
    <dbReference type="NCBI Taxonomy" id="285560"/>
    <lineage>
        <taxon>Bacteria</taxon>
        <taxon>Bacillati</taxon>
        <taxon>Actinomycetota</taxon>
        <taxon>Actinomycetes</taxon>
        <taxon>Kitasatosporales</taxon>
        <taxon>Streptomycetaceae</taxon>
        <taxon>Kitasatospora</taxon>
    </lineage>
</organism>
<feature type="region of interest" description="Disordered" evidence="1">
    <location>
        <begin position="68"/>
        <end position="90"/>
    </location>
</feature>
<keyword evidence="2" id="KW-0812">Transmembrane</keyword>
<sequence length="90" mass="10055">MMYWNDHGMSGWGIGLMTLTVLVFWALLVAGAVVLFRHFARTPPPDGPGEPGRPDPEQLLADRLARGEIEPDEYRTRLDALRAGRTPTPR</sequence>
<name>A0ABW0V6D9_9ACTN</name>
<dbReference type="RefSeq" id="WP_346142089.1">
    <property type="nucleotide sequence ID" value="NZ_BAAAUA010000008.1"/>
</dbReference>
<keyword evidence="2" id="KW-0472">Membrane</keyword>
<protein>
    <submittedName>
        <fullName evidence="3">SHOCT domain-containing protein</fullName>
    </submittedName>
</protein>
<feature type="compositionally biased region" description="Basic and acidic residues" evidence="1">
    <location>
        <begin position="68"/>
        <end position="82"/>
    </location>
</feature>
<keyword evidence="2" id="KW-1133">Transmembrane helix</keyword>
<dbReference type="Proteomes" id="UP001596066">
    <property type="component" value="Unassembled WGS sequence"/>
</dbReference>
<accession>A0ABW0V6D9</accession>
<evidence type="ECO:0000313" key="3">
    <source>
        <dbReference type="EMBL" id="MFC5640121.1"/>
    </source>
</evidence>
<dbReference type="EMBL" id="JBHSOC010000002">
    <property type="protein sequence ID" value="MFC5640121.1"/>
    <property type="molecule type" value="Genomic_DNA"/>
</dbReference>
<reference evidence="4" key="1">
    <citation type="journal article" date="2019" name="Int. J. Syst. Evol. Microbiol.">
        <title>The Global Catalogue of Microorganisms (GCM) 10K type strain sequencing project: providing services to taxonomists for standard genome sequencing and annotation.</title>
        <authorList>
            <consortium name="The Broad Institute Genomics Platform"/>
            <consortium name="The Broad Institute Genome Sequencing Center for Infectious Disease"/>
            <person name="Wu L."/>
            <person name="Ma J."/>
        </authorList>
    </citation>
    <scope>NUCLEOTIDE SEQUENCE [LARGE SCALE GENOMIC DNA]</scope>
    <source>
        <strain evidence="4">CGMCC 4.1622</strain>
    </source>
</reference>
<keyword evidence="4" id="KW-1185">Reference proteome</keyword>
<evidence type="ECO:0000256" key="1">
    <source>
        <dbReference type="SAM" id="MobiDB-lite"/>
    </source>
</evidence>
<comment type="caution">
    <text evidence="3">The sequence shown here is derived from an EMBL/GenBank/DDBJ whole genome shotgun (WGS) entry which is preliminary data.</text>
</comment>
<proteinExistence type="predicted"/>
<evidence type="ECO:0000313" key="4">
    <source>
        <dbReference type="Proteomes" id="UP001596066"/>
    </source>
</evidence>
<feature type="transmembrane region" description="Helical" evidence="2">
    <location>
        <begin position="12"/>
        <end position="36"/>
    </location>
</feature>
<gene>
    <name evidence="3" type="ORF">ACFPZF_01965</name>
</gene>